<dbReference type="RefSeq" id="WP_076650238.1">
    <property type="nucleotide sequence ID" value="NZ_FTPS01000002.1"/>
</dbReference>
<evidence type="ECO:0000313" key="1">
    <source>
        <dbReference type="EMBL" id="SIT86650.1"/>
    </source>
</evidence>
<evidence type="ECO:0000313" key="2">
    <source>
        <dbReference type="Proteomes" id="UP000192455"/>
    </source>
</evidence>
<evidence type="ECO:0008006" key="3">
    <source>
        <dbReference type="Google" id="ProtNLM"/>
    </source>
</evidence>
<dbReference type="STRING" id="515897.SAMN05421849_2355"/>
<dbReference type="OrthoDB" id="8452656at2"/>
<proteinExistence type="predicted"/>
<name>A0A1R3X8R3_9RHOB</name>
<dbReference type="AlphaFoldDB" id="A0A1R3X8R3"/>
<gene>
    <name evidence="1" type="ORF">SAMN05421849_2355</name>
</gene>
<organism evidence="1 2">
    <name type="scientific">Pontibaca methylaminivorans</name>
    <dbReference type="NCBI Taxonomy" id="515897"/>
    <lineage>
        <taxon>Bacteria</taxon>
        <taxon>Pseudomonadati</taxon>
        <taxon>Pseudomonadota</taxon>
        <taxon>Alphaproteobacteria</taxon>
        <taxon>Rhodobacterales</taxon>
        <taxon>Roseobacteraceae</taxon>
        <taxon>Pontibaca</taxon>
    </lineage>
</organism>
<dbReference type="InterPro" id="IPR032710">
    <property type="entry name" value="NTF2-like_dom_sf"/>
</dbReference>
<keyword evidence="2" id="KW-1185">Reference proteome</keyword>
<dbReference type="Proteomes" id="UP000192455">
    <property type="component" value="Unassembled WGS sequence"/>
</dbReference>
<dbReference type="SUPFAM" id="SSF54427">
    <property type="entry name" value="NTF2-like"/>
    <property type="match status" value="1"/>
</dbReference>
<protein>
    <recommendedName>
        <fullName evidence="3">SnoaL-like domain-containing protein</fullName>
    </recommendedName>
</protein>
<sequence>MTRGTRDVFHDHLRLRAAGDLETDLRRNYARDVVLLTVNSNARGHDAMRISAGRLARQLPGARFEFLARQVRGPFALLIWRGYSCRCDAIGGADSFLITGGLIRMQTIHYQLLSHMEG</sequence>
<accession>A0A1R3X8R3</accession>
<dbReference type="EMBL" id="FTPS01000002">
    <property type="protein sequence ID" value="SIT86650.1"/>
    <property type="molecule type" value="Genomic_DNA"/>
</dbReference>
<reference evidence="1 2" key="1">
    <citation type="submission" date="2017-01" db="EMBL/GenBank/DDBJ databases">
        <authorList>
            <person name="Mah S.A."/>
            <person name="Swanson W.J."/>
            <person name="Moy G.W."/>
            <person name="Vacquier V.D."/>
        </authorList>
    </citation>
    <scope>NUCLEOTIDE SEQUENCE [LARGE SCALE GENOMIC DNA]</scope>
    <source>
        <strain evidence="1 2">DSM 21219</strain>
    </source>
</reference>